<proteinExistence type="predicted"/>
<comment type="caution">
    <text evidence="1">The sequence shown here is derived from an EMBL/GenBank/DDBJ whole genome shotgun (WGS) entry which is preliminary data.</text>
</comment>
<dbReference type="Proteomes" id="UP000799755">
    <property type="component" value="Unassembled WGS sequence"/>
</dbReference>
<protein>
    <submittedName>
        <fullName evidence="1">Uncharacterized protein</fullName>
    </submittedName>
</protein>
<organism evidence="1 2">
    <name type="scientific">Lindgomyces ingoldianus</name>
    <dbReference type="NCBI Taxonomy" id="673940"/>
    <lineage>
        <taxon>Eukaryota</taxon>
        <taxon>Fungi</taxon>
        <taxon>Dikarya</taxon>
        <taxon>Ascomycota</taxon>
        <taxon>Pezizomycotina</taxon>
        <taxon>Dothideomycetes</taxon>
        <taxon>Pleosporomycetidae</taxon>
        <taxon>Pleosporales</taxon>
        <taxon>Lindgomycetaceae</taxon>
        <taxon>Lindgomyces</taxon>
    </lineage>
</organism>
<evidence type="ECO:0000313" key="1">
    <source>
        <dbReference type="EMBL" id="KAF2469133.1"/>
    </source>
</evidence>
<evidence type="ECO:0000313" key="2">
    <source>
        <dbReference type="Proteomes" id="UP000799755"/>
    </source>
</evidence>
<dbReference type="EMBL" id="MU003513">
    <property type="protein sequence ID" value="KAF2469133.1"/>
    <property type="molecule type" value="Genomic_DNA"/>
</dbReference>
<name>A0ACB6QRE0_9PLEO</name>
<sequence>MCSYRYIYYSRCRHAEFIKVNYCDRAKELGWPQWDSTRYLQDQLQRHANAPGPSVQDRARPSTQGNREWSRPSSDTGSPHHQTQHYLGHPQVNGMATSSEHGLAHSWADDVSAPDDEANPNAYLIPRSTQTDVVAPGHPDYPASHEYHHHASLASCARDTEGGNMLEIGIPMNTYSSISMELRHQDDDACTRASSSATVRHYESDVETLRGSPASLSDPQSSGLLLQSSPARDTDQSIQLRDTHSRSSSTFDFDAGDGEAAASHDADYSTNHIEQGSPRNPRKPIPPQWAAAKSKAPVLSTAKRALERESRKKTSHTDLSTESRTKLFRGARSSVDLDKQQGGDVTTFLTKDAAAAVDGDITSSRASSTIRCTTSKATIKSPAGSPLRDHTKHQSSIKITASPSRTPKAPAHGPDLAEASASGRSGPSSISSGYTPFETAKHSPISEVSSYMSALESLAEHVLDVDVHTPDLRLADKKNLQEAIKTSDGKKTQNQHRRGKSEPHFMAPTAAGKATQPPKLSLKIPHSKTLATDRKPHFTLGSAASSASVSPGSPSSSRIPRKAASSKTNQESGSLATPLRPGLLKRAKSAKSLSSKERPRSVAGDIAANEPASKEPCDIPLPTTPGNAVPLRHVKTLDSKGTTPIISRASPVICSTATSTATTLDNSLEEDNVTISTTPTDDPLLDKHLLVTSYLEKHVPGQGEGAHPDFKGIASAFEAQLDTLAPFNGDTMAFLFSKAKIESTGKNPKSEDWVPGVNSQNRDTRVASDETVKALQLSSSEDYMLNDPAIVFSRKKSESSGAALSDTAHEEISSVTSAGTEYNRTAEIWRHTSPVRGRKQQNVSESSLRRSSQVSLRSNVPSHLRATAPDFVPQQQDNTATRPNLPTEWTNTQAEPLYGQPFALDPNGIPYFYGMYPVALGPGTVFDYTTYRAPSTSPSKKKGKGKKKFTPNMRARGRDQRNNPQPSPTKGGEEANSRQSGSKATEKTEDVAAIGDATPRPAYTILAQGLELTAGEVFTESSSTASRSPTPFRYQLETITRQTEERPAIDWSAIPNVQISRPRQGSHNTPQAPLSFRGYGNPTYNTTNAGFSHYTMPAPPHSRNYLGRYPYRQQGGNGLYDRPGYSYGYSGRNRTTAAAGVPLNSTTPFPNPVPPPGPPRSGTPKEYLGYSVGGDETPRKPSQTCRRMDIVMPATEMVGGISCNKCEPDH</sequence>
<accession>A0ACB6QRE0</accession>
<reference evidence="1" key="1">
    <citation type="journal article" date="2020" name="Stud. Mycol.">
        <title>101 Dothideomycetes genomes: a test case for predicting lifestyles and emergence of pathogens.</title>
        <authorList>
            <person name="Haridas S."/>
            <person name="Albert R."/>
            <person name="Binder M."/>
            <person name="Bloem J."/>
            <person name="Labutti K."/>
            <person name="Salamov A."/>
            <person name="Andreopoulos B."/>
            <person name="Baker S."/>
            <person name="Barry K."/>
            <person name="Bills G."/>
            <person name="Bluhm B."/>
            <person name="Cannon C."/>
            <person name="Castanera R."/>
            <person name="Culley D."/>
            <person name="Daum C."/>
            <person name="Ezra D."/>
            <person name="Gonzalez J."/>
            <person name="Henrissat B."/>
            <person name="Kuo A."/>
            <person name="Liang C."/>
            <person name="Lipzen A."/>
            <person name="Lutzoni F."/>
            <person name="Magnuson J."/>
            <person name="Mondo S."/>
            <person name="Nolan M."/>
            <person name="Ohm R."/>
            <person name="Pangilinan J."/>
            <person name="Park H.-J."/>
            <person name="Ramirez L."/>
            <person name="Alfaro M."/>
            <person name="Sun H."/>
            <person name="Tritt A."/>
            <person name="Yoshinaga Y."/>
            <person name="Zwiers L.-H."/>
            <person name="Turgeon B."/>
            <person name="Goodwin S."/>
            <person name="Spatafora J."/>
            <person name="Crous P."/>
            <person name="Grigoriev I."/>
        </authorList>
    </citation>
    <scope>NUCLEOTIDE SEQUENCE</scope>
    <source>
        <strain evidence="1">ATCC 200398</strain>
    </source>
</reference>
<keyword evidence="2" id="KW-1185">Reference proteome</keyword>
<gene>
    <name evidence="1" type="ORF">BDR25DRAFT_51268</name>
</gene>